<protein>
    <recommendedName>
        <fullName evidence="3">Tyrosine specific protein phosphatases domain-containing protein</fullName>
    </recommendedName>
</protein>
<dbReference type="OMA" id="IAYIMVM"/>
<dbReference type="PANTHER" id="PTHR46588:SF1">
    <property type="entry name" value="SERINE_THREONINE_TYROSINE-INTERACTING PROTEIN"/>
    <property type="match status" value="1"/>
</dbReference>
<dbReference type="PANTHER" id="PTHR46588">
    <property type="entry name" value="SERINE/THREONINE/TYROSINE-INTERACTING PROTEIN"/>
    <property type="match status" value="1"/>
</dbReference>
<dbReference type="STRING" id="5539.A0A3E2HQI0"/>
<dbReference type="GO" id="GO:0005737">
    <property type="term" value="C:cytoplasm"/>
    <property type="evidence" value="ECO:0007669"/>
    <property type="project" value="TreeGrafter"/>
</dbReference>
<dbReference type="InterPro" id="IPR020422">
    <property type="entry name" value="TYR_PHOSPHATASE_DUAL_dom"/>
</dbReference>
<evidence type="ECO:0000313" key="5">
    <source>
        <dbReference type="Proteomes" id="UP000258309"/>
    </source>
</evidence>
<dbReference type="InterPro" id="IPR052449">
    <property type="entry name" value="STYX-Interacting_Phosphatase"/>
</dbReference>
<keyword evidence="5" id="KW-1185">Reference proteome</keyword>
<reference evidence="4 5" key="1">
    <citation type="submission" date="2018-05" db="EMBL/GenBank/DDBJ databases">
        <title>Draft genome sequence of Scytalidium lignicola DSM 105466, a ubiquitous saprotrophic fungus.</title>
        <authorList>
            <person name="Buettner E."/>
            <person name="Gebauer A.M."/>
            <person name="Hofrichter M."/>
            <person name="Liers C."/>
            <person name="Kellner H."/>
        </authorList>
    </citation>
    <scope>NUCLEOTIDE SEQUENCE [LARGE SCALE GENOMIC DNA]</scope>
    <source>
        <strain evidence="4 5">DSM 105466</strain>
    </source>
</reference>
<comment type="similarity">
    <text evidence="1">Belongs to the protein-tyrosine phosphatase family. Non-receptor class subfamily.</text>
</comment>
<evidence type="ECO:0000259" key="3">
    <source>
        <dbReference type="PROSITE" id="PS50056"/>
    </source>
</evidence>
<feature type="region of interest" description="Disordered" evidence="2">
    <location>
        <begin position="1"/>
        <end position="22"/>
    </location>
</feature>
<dbReference type="PROSITE" id="PS50056">
    <property type="entry name" value="TYR_PHOSPHATASE_2"/>
    <property type="match status" value="1"/>
</dbReference>
<dbReference type="OrthoDB" id="10252009at2759"/>
<dbReference type="InterPro" id="IPR000387">
    <property type="entry name" value="Tyr_Pase_dom"/>
</dbReference>
<feature type="non-terminal residue" evidence="4">
    <location>
        <position position="1"/>
    </location>
</feature>
<evidence type="ECO:0000313" key="4">
    <source>
        <dbReference type="EMBL" id="RFU35625.1"/>
    </source>
</evidence>
<feature type="non-terminal residue" evidence="4">
    <location>
        <position position="356"/>
    </location>
</feature>
<dbReference type="Proteomes" id="UP000258309">
    <property type="component" value="Unassembled WGS sequence"/>
</dbReference>
<dbReference type="AlphaFoldDB" id="A0A3E2HQI0"/>
<dbReference type="InterPro" id="IPR029021">
    <property type="entry name" value="Prot-tyrosine_phosphatase-like"/>
</dbReference>
<dbReference type="SMART" id="SM00195">
    <property type="entry name" value="DSPc"/>
    <property type="match status" value="1"/>
</dbReference>
<organism evidence="4 5">
    <name type="scientific">Scytalidium lignicola</name>
    <name type="common">Hyphomycete</name>
    <dbReference type="NCBI Taxonomy" id="5539"/>
    <lineage>
        <taxon>Eukaryota</taxon>
        <taxon>Fungi</taxon>
        <taxon>Dikarya</taxon>
        <taxon>Ascomycota</taxon>
        <taxon>Pezizomycotina</taxon>
        <taxon>Leotiomycetes</taxon>
        <taxon>Leotiomycetes incertae sedis</taxon>
        <taxon>Scytalidium</taxon>
    </lineage>
</organism>
<dbReference type="GO" id="GO:0005654">
    <property type="term" value="C:nucleoplasm"/>
    <property type="evidence" value="ECO:0007669"/>
    <property type="project" value="TreeGrafter"/>
</dbReference>
<feature type="domain" description="Tyrosine specific protein phosphatases" evidence="3">
    <location>
        <begin position="201"/>
        <end position="269"/>
    </location>
</feature>
<dbReference type="GO" id="GO:0140096">
    <property type="term" value="F:catalytic activity, acting on a protein"/>
    <property type="evidence" value="ECO:0007669"/>
    <property type="project" value="UniProtKB-ARBA"/>
</dbReference>
<dbReference type="GO" id="GO:0070372">
    <property type="term" value="P:regulation of ERK1 and ERK2 cascade"/>
    <property type="evidence" value="ECO:0007669"/>
    <property type="project" value="TreeGrafter"/>
</dbReference>
<dbReference type="GO" id="GO:1990444">
    <property type="term" value="F:F-box domain binding"/>
    <property type="evidence" value="ECO:0007669"/>
    <property type="project" value="TreeGrafter"/>
</dbReference>
<dbReference type="Pfam" id="PF00782">
    <property type="entry name" value="DSPc"/>
    <property type="match status" value="1"/>
</dbReference>
<evidence type="ECO:0000256" key="1">
    <source>
        <dbReference type="ARBA" id="ARBA00009649"/>
    </source>
</evidence>
<dbReference type="SUPFAM" id="SSF52799">
    <property type="entry name" value="(Phosphotyrosine protein) phosphatases II"/>
    <property type="match status" value="1"/>
</dbReference>
<gene>
    <name evidence="4" type="ORF">B7463_g713</name>
</gene>
<dbReference type="InterPro" id="IPR000340">
    <property type="entry name" value="Dual-sp_phosphatase_cat-dom"/>
</dbReference>
<accession>A0A3E2HQI0</accession>
<comment type="caution">
    <text evidence="4">The sequence shown here is derived from an EMBL/GenBank/DDBJ whole genome shotgun (WGS) entry which is preliminary data.</text>
</comment>
<dbReference type="GO" id="GO:0062026">
    <property type="term" value="P:negative regulation of SCF-dependent proteasomal ubiquitin-dependent catabolic process"/>
    <property type="evidence" value="ECO:0007669"/>
    <property type="project" value="TreeGrafter"/>
</dbReference>
<name>A0A3E2HQI0_SCYLI</name>
<dbReference type="Gene3D" id="3.90.190.10">
    <property type="entry name" value="Protein tyrosine phosphatase superfamily"/>
    <property type="match status" value="1"/>
</dbReference>
<sequence>MHRTELAASESPEIGIPEPYLGSNDSYIPDLHTCTRPEATMQRTSQQIAATPTGEYSWRAPSPPHIHIPPFPDGTQIRLPVVASTGPAHTEEEILKAITQGQHIRAVKWIGDWKYEYRRQSQPILSFLELGPASAARDIEALKIKGVTMLLVIRNTKTAQALLLSGEKIAQQLGIEAASVDVGGNPELIAAFPRAIDIINEHLISIYRQRMENAQETGIEIKDVTQLMGKVLVFCESGNERSAAVVAAYIMKMYDMTLVTAVQFIQSIRFCVAYDDALKHLLLAYQDVLQAQKSVAEVQRAEFQEVAVRQAVPSGGEKRGRDEVADDDIEMDMDHADDEERFSGRARFVPFHDPDI</sequence>
<proteinExistence type="inferred from homology"/>
<dbReference type="EMBL" id="NCSJ02000006">
    <property type="protein sequence ID" value="RFU35625.1"/>
    <property type="molecule type" value="Genomic_DNA"/>
</dbReference>
<evidence type="ECO:0000256" key="2">
    <source>
        <dbReference type="SAM" id="MobiDB-lite"/>
    </source>
</evidence>
<dbReference type="CDD" id="cd14498">
    <property type="entry name" value="DSP"/>
    <property type="match status" value="1"/>
</dbReference>